<accession>S3J1V1</accession>
<evidence type="ECO:0000313" key="2">
    <source>
        <dbReference type="Proteomes" id="UP000014585"/>
    </source>
</evidence>
<comment type="caution">
    <text evidence="1">The sequence shown here is derived from an EMBL/GenBank/DDBJ whole genome shotgun (WGS) entry which is preliminary data.</text>
</comment>
<dbReference type="STRING" id="566551.HMPREF0201_04131"/>
<protein>
    <submittedName>
        <fullName evidence="1">Uncharacterized protein</fullName>
    </submittedName>
</protein>
<dbReference type="Proteomes" id="UP000014585">
    <property type="component" value="Unassembled WGS sequence"/>
</dbReference>
<sequence length="50" mass="5774">MTTGLRGQILSRFRLRAVIRIILRKRKTLTQYSEPAMGKIWFTDGLVLPA</sequence>
<gene>
    <name evidence="1" type="ORF">HMPREF0201_04131</name>
</gene>
<reference evidence="1 2" key="1">
    <citation type="submission" date="2013-04" db="EMBL/GenBank/DDBJ databases">
        <authorList>
            <person name="Weinstock G."/>
            <person name="Sodergren E."/>
            <person name="Lobos E.A."/>
            <person name="Fulton L."/>
            <person name="Fulton R."/>
            <person name="Courtney L."/>
            <person name="Fronick C."/>
            <person name="O'Laughlin M."/>
            <person name="Godfrey J."/>
            <person name="Wilson R.M."/>
            <person name="Miner T."/>
            <person name="Farmer C."/>
            <person name="Delehaunty K."/>
            <person name="Cordes M."/>
            <person name="Minx P."/>
            <person name="Tomlinson C."/>
            <person name="Chen J."/>
            <person name="Wollam A."/>
            <person name="Pepin K.H."/>
            <person name="Palsikar V.B."/>
            <person name="Zhang X."/>
            <person name="Suruliraj S."/>
            <person name="Perna N.T."/>
            <person name="Plunkett G."/>
            <person name="Warren W."/>
            <person name="Mitreva M."/>
            <person name="Mardis E.R."/>
            <person name="Wilson R.K."/>
        </authorList>
    </citation>
    <scope>NUCLEOTIDE SEQUENCE [LARGE SCALE GENOMIC DNA]</scope>
    <source>
        <strain evidence="1 2">DSM 4568</strain>
    </source>
</reference>
<evidence type="ECO:0000313" key="1">
    <source>
        <dbReference type="EMBL" id="EPF13937.1"/>
    </source>
</evidence>
<dbReference type="EMBL" id="ATDT01000033">
    <property type="protein sequence ID" value="EPF13937.1"/>
    <property type="molecule type" value="Genomic_DNA"/>
</dbReference>
<name>S3J1V1_9ENTR</name>
<proteinExistence type="predicted"/>
<organism evidence="1 2">
    <name type="scientific">Cedecea davisae DSM 4568</name>
    <dbReference type="NCBI Taxonomy" id="566551"/>
    <lineage>
        <taxon>Bacteria</taxon>
        <taxon>Pseudomonadati</taxon>
        <taxon>Pseudomonadota</taxon>
        <taxon>Gammaproteobacteria</taxon>
        <taxon>Enterobacterales</taxon>
        <taxon>Enterobacteriaceae</taxon>
        <taxon>Cedecea</taxon>
    </lineage>
</organism>
<dbReference type="AlphaFoldDB" id="S3J1V1"/>
<dbReference type="HOGENOM" id="CLU_3115932_0_0_6"/>